<evidence type="ECO:0000313" key="4">
    <source>
        <dbReference type="Proteomes" id="UP000465304"/>
    </source>
</evidence>
<keyword evidence="2" id="KW-0732">Signal</keyword>
<organism evidence="3 4">
    <name type="scientific">Mycolicibacterium hippocampi</name>
    <dbReference type="NCBI Taxonomy" id="659824"/>
    <lineage>
        <taxon>Bacteria</taxon>
        <taxon>Bacillati</taxon>
        <taxon>Actinomycetota</taxon>
        <taxon>Actinomycetes</taxon>
        <taxon>Mycobacteriales</taxon>
        <taxon>Mycobacteriaceae</taxon>
        <taxon>Mycolicibacterium</taxon>
    </lineage>
</organism>
<dbReference type="RefSeq" id="WP_163889599.1">
    <property type="nucleotide sequence ID" value="NZ_BLLB01000002.1"/>
</dbReference>
<evidence type="ECO:0000256" key="1">
    <source>
        <dbReference type="SAM" id="MobiDB-lite"/>
    </source>
</evidence>
<protein>
    <recommendedName>
        <fullName evidence="5">DUF5642 domain-containing protein</fullName>
    </recommendedName>
</protein>
<dbReference type="AlphaFoldDB" id="A0A7I9ZP57"/>
<dbReference type="PROSITE" id="PS51257">
    <property type="entry name" value="PROKAR_LIPOPROTEIN"/>
    <property type="match status" value="1"/>
</dbReference>
<accession>A0A7I9ZP57</accession>
<name>A0A7I9ZP57_9MYCO</name>
<evidence type="ECO:0008006" key="5">
    <source>
        <dbReference type="Google" id="ProtNLM"/>
    </source>
</evidence>
<gene>
    <name evidence="3" type="ORF">MHIP_30460</name>
</gene>
<proteinExistence type="predicted"/>
<feature type="chain" id="PRO_5029882261" description="DUF5642 domain-containing protein" evidence="2">
    <location>
        <begin position="26"/>
        <end position="223"/>
    </location>
</feature>
<dbReference type="EMBL" id="BLLB01000002">
    <property type="protein sequence ID" value="GFH02563.1"/>
    <property type="molecule type" value="Genomic_DNA"/>
</dbReference>
<feature type="region of interest" description="Disordered" evidence="1">
    <location>
        <begin position="61"/>
        <end position="81"/>
    </location>
</feature>
<comment type="caution">
    <text evidence="3">The sequence shown here is derived from an EMBL/GenBank/DDBJ whole genome shotgun (WGS) entry which is preliminary data.</text>
</comment>
<evidence type="ECO:0000313" key="3">
    <source>
        <dbReference type="EMBL" id="GFH02563.1"/>
    </source>
</evidence>
<dbReference type="Proteomes" id="UP000465304">
    <property type="component" value="Unassembled WGS sequence"/>
</dbReference>
<sequence length="223" mass="23346">MTGHRVARAAVATLAAAVLAGCAQAVTGTAVWPGARLERAVLTEADFPAGVRYQRIVKDRGEEDGAGAPPPMLSSPQGCTDGLTRDIAATAERGAGSAAEYVVAYDGARVVMTVLTWSLNLEQLAATAERCAQYDTFFEPSDPGIPVTTTKLQTPRPDALVYQQTMKLGGVESSVYFSFENVGTMAVFGLALPTPDPSIAVKGALPQTFLEIADQQAERAQAA</sequence>
<keyword evidence="4" id="KW-1185">Reference proteome</keyword>
<reference evidence="3 4" key="1">
    <citation type="journal article" date="2019" name="Emerg. Microbes Infect.">
        <title>Comprehensive subspecies identification of 175 nontuberculous mycobacteria species based on 7547 genomic profiles.</title>
        <authorList>
            <person name="Matsumoto Y."/>
            <person name="Kinjo T."/>
            <person name="Motooka D."/>
            <person name="Nabeya D."/>
            <person name="Jung N."/>
            <person name="Uechi K."/>
            <person name="Horii T."/>
            <person name="Iida T."/>
            <person name="Fujita J."/>
            <person name="Nakamura S."/>
        </authorList>
    </citation>
    <scope>NUCLEOTIDE SEQUENCE [LARGE SCALE GENOMIC DNA]</scope>
    <source>
        <strain evidence="3 4">JCM 30996</strain>
    </source>
</reference>
<feature type="signal peptide" evidence="2">
    <location>
        <begin position="1"/>
        <end position="25"/>
    </location>
</feature>
<evidence type="ECO:0000256" key="2">
    <source>
        <dbReference type="SAM" id="SignalP"/>
    </source>
</evidence>